<reference evidence="2" key="1">
    <citation type="submission" date="2018-11" db="EMBL/GenBank/DDBJ databases">
        <authorList>
            <person name="Alioto T."/>
            <person name="Alioto T."/>
        </authorList>
    </citation>
    <scope>NUCLEOTIDE SEQUENCE</scope>
</reference>
<feature type="signal peptide" evidence="1">
    <location>
        <begin position="1"/>
        <end position="20"/>
    </location>
</feature>
<dbReference type="OrthoDB" id="6131841at2759"/>
<dbReference type="Proteomes" id="UP000596742">
    <property type="component" value="Unassembled WGS sequence"/>
</dbReference>
<dbReference type="EMBL" id="UYJE01008589">
    <property type="protein sequence ID" value="VDI65194.1"/>
    <property type="molecule type" value="Genomic_DNA"/>
</dbReference>
<keyword evidence="1" id="KW-0732">Signal</keyword>
<dbReference type="GO" id="GO:0005102">
    <property type="term" value="F:signaling receptor binding"/>
    <property type="evidence" value="ECO:0007669"/>
    <property type="project" value="TreeGrafter"/>
</dbReference>
<dbReference type="Gene3D" id="2.10.90.10">
    <property type="entry name" value="Cystine-knot cytokines"/>
    <property type="match status" value="1"/>
</dbReference>
<evidence type="ECO:0000313" key="2">
    <source>
        <dbReference type="EMBL" id="VDI65194.1"/>
    </source>
</evidence>
<name>A0A8B6GKS4_MYTGA</name>
<evidence type="ECO:0000256" key="1">
    <source>
        <dbReference type="SAM" id="SignalP"/>
    </source>
</evidence>
<protein>
    <submittedName>
        <fullName evidence="2">Uncharacterized protein</fullName>
    </submittedName>
</protein>
<organism evidence="2 3">
    <name type="scientific">Mytilus galloprovincialis</name>
    <name type="common">Mediterranean mussel</name>
    <dbReference type="NCBI Taxonomy" id="29158"/>
    <lineage>
        <taxon>Eukaryota</taxon>
        <taxon>Metazoa</taxon>
        <taxon>Spiralia</taxon>
        <taxon>Lophotrochozoa</taxon>
        <taxon>Mollusca</taxon>
        <taxon>Bivalvia</taxon>
        <taxon>Autobranchia</taxon>
        <taxon>Pteriomorphia</taxon>
        <taxon>Mytilida</taxon>
        <taxon>Mytiloidea</taxon>
        <taxon>Mytilidae</taxon>
        <taxon>Mytilinae</taxon>
        <taxon>Mytilus</taxon>
    </lineage>
</organism>
<evidence type="ECO:0000313" key="3">
    <source>
        <dbReference type="Proteomes" id="UP000596742"/>
    </source>
</evidence>
<dbReference type="SUPFAM" id="SSF57501">
    <property type="entry name" value="Cystine-knot cytokines"/>
    <property type="match status" value="1"/>
</dbReference>
<dbReference type="InterPro" id="IPR029034">
    <property type="entry name" value="Cystine-knot_cytokine"/>
</dbReference>
<gene>
    <name evidence="2" type="ORF">MGAL_10B031913</name>
</gene>
<dbReference type="PANTHER" id="PTHR39940:SF1">
    <property type="entry name" value="PROTHORACICOTROPIC HORMONE, ISOFORM F"/>
    <property type="match status" value="1"/>
</dbReference>
<accession>A0A8B6GKS4</accession>
<proteinExistence type="predicted"/>
<keyword evidence="3" id="KW-1185">Reference proteome</keyword>
<feature type="chain" id="PRO_5032312156" evidence="1">
    <location>
        <begin position="21"/>
        <end position="133"/>
    </location>
</feature>
<sequence length="133" mass="15364">MKKILIGLVLLMIMICCTNGNTVTFLKKLSKNFTKEQSYDKRSESLEERPCDCETRVEWTDLGENVYPRHLRETKCISTHCWFGHSRCNPILYTVKVLTNNPLPFVDPMLPEGLRSDWTFVDKTVSVGCLCSR</sequence>
<dbReference type="PANTHER" id="PTHR39940">
    <property type="entry name" value="PROTHORACICOTROPIC HORMONE, ISOFORM F"/>
    <property type="match status" value="1"/>
</dbReference>
<dbReference type="AlphaFoldDB" id="A0A8B6GKS4"/>
<dbReference type="InterPro" id="IPR052876">
    <property type="entry name" value="Insect_Hormone_Regulators"/>
</dbReference>
<comment type="caution">
    <text evidence="2">The sequence shown here is derived from an EMBL/GenBank/DDBJ whole genome shotgun (WGS) entry which is preliminary data.</text>
</comment>